<dbReference type="PANTHER" id="PTHR33562:SF29">
    <property type="entry name" value="PROTEIN SLEEPLESS"/>
    <property type="match status" value="1"/>
</dbReference>
<dbReference type="EMBL" id="HACA01003624">
    <property type="protein sequence ID" value="CDW20985.1"/>
    <property type="molecule type" value="Transcribed_RNA"/>
</dbReference>
<protein>
    <recommendedName>
        <fullName evidence="5">UPAR/Ly6 domain-containing protein</fullName>
    </recommendedName>
</protein>
<feature type="signal peptide" evidence="3">
    <location>
        <begin position="1"/>
        <end position="22"/>
    </location>
</feature>
<dbReference type="PROSITE" id="PS51257">
    <property type="entry name" value="PROKAR_LIPOPROTEIN"/>
    <property type="match status" value="1"/>
</dbReference>
<dbReference type="AlphaFoldDB" id="A0A0K2T5B8"/>
<evidence type="ECO:0000256" key="3">
    <source>
        <dbReference type="SAM" id="SignalP"/>
    </source>
</evidence>
<accession>A0A0K2T5B8</accession>
<evidence type="ECO:0000256" key="1">
    <source>
        <dbReference type="ARBA" id="ARBA00022729"/>
    </source>
</evidence>
<evidence type="ECO:0008006" key="5">
    <source>
        <dbReference type="Google" id="ProtNLM"/>
    </source>
</evidence>
<organism evidence="4">
    <name type="scientific">Lepeophtheirus salmonis</name>
    <name type="common">Salmon louse</name>
    <name type="synonym">Caligus salmonis</name>
    <dbReference type="NCBI Taxonomy" id="72036"/>
    <lineage>
        <taxon>Eukaryota</taxon>
        <taxon>Metazoa</taxon>
        <taxon>Ecdysozoa</taxon>
        <taxon>Arthropoda</taxon>
        <taxon>Crustacea</taxon>
        <taxon>Multicrustacea</taxon>
        <taxon>Hexanauplia</taxon>
        <taxon>Copepoda</taxon>
        <taxon>Siphonostomatoida</taxon>
        <taxon>Caligidae</taxon>
        <taxon>Lepeophtheirus</taxon>
    </lineage>
</organism>
<reference evidence="4" key="1">
    <citation type="submission" date="2014-05" db="EMBL/GenBank/DDBJ databases">
        <authorList>
            <person name="Chronopoulou M."/>
        </authorList>
    </citation>
    <scope>NUCLEOTIDE SEQUENCE</scope>
    <source>
        <tissue evidence="4">Whole organism</tissue>
    </source>
</reference>
<feature type="transmembrane region" description="Helical" evidence="2">
    <location>
        <begin position="238"/>
        <end position="258"/>
    </location>
</feature>
<sequence>MKIVLFTFASILLVHCFSLSSALLSCYKCEKDGKCEDQGTKEECNKDGTNCYYTMTGDSNKIKGCKAEKKETEAPQLNGLKDLNPTPTMKWDGCFDITKQVDNKQAYKTCFCSSENCNINDVIKPDMVISTGEKGERKCYTCGDLSSKKPCKEEEITDKEKTLKDCETGNCFIVESKRTKSDDPVTEVYKGCMKKDSETTYAYGSLKFDDKEKFEGHYYVCNKNKCNYDKKSWEDSSVAGLTSSFVLIFAGLVSYLMFN</sequence>
<dbReference type="InterPro" id="IPR050975">
    <property type="entry name" value="Sleep_regulator"/>
</dbReference>
<keyword evidence="2" id="KW-1133">Transmembrane helix</keyword>
<evidence type="ECO:0000313" key="4">
    <source>
        <dbReference type="EMBL" id="CDW20985.1"/>
    </source>
</evidence>
<evidence type="ECO:0000256" key="2">
    <source>
        <dbReference type="SAM" id="Phobius"/>
    </source>
</evidence>
<dbReference type="PANTHER" id="PTHR33562">
    <property type="entry name" value="ATILLA, ISOFORM B-RELATED-RELATED"/>
    <property type="match status" value="1"/>
</dbReference>
<proteinExistence type="predicted"/>
<name>A0A0K2T5B8_LEPSM</name>
<keyword evidence="2" id="KW-0812">Transmembrane</keyword>
<keyword evidence="2" id="KW-0472">Membrane</keyword>
<keyword evidence="1 3" id="KW-0732">Signal</keyword>
<feature type="chain" id="PRO_5005487421" description="UPAR/Ly6 domain-containing protein" evidence="3">
    <location>
        <begin position="23"/>
        <end position="259"/>
    </location>
</feature>